<keyword evidence="4" id="KW-1134">Transmembrane beta strand</keyword>
<keyword evidence="7" id="KW-0998">Cell outer membrane</keyword>
<dbReference type="GO" id="GO:0015562">
    <property type="term" value="F:efflux transmembrane transporter activity"/>
    <property type="evidence" value="ECO:0007669"/>
    <property type="project" value="InterPro"/>
</dbReference>
<feature type="region of interest" description="Disordered" evidence="9">
    <location>
        <begin position="34"/>
        <end position="54"/>
    </location>
</feature>
<evidence type="ECO:0000313" key="11">
    <source>
        <dbReference type="EMBL" id="AQZ53607.1"/>
    </source>
</evidence>
<proteinExistence type="inferred from homology"/>
<dbReference type="AlphaFoldDB" id="A0A1U9Z7A5"/>
<dbReference type="eggNOG" id="COG1538">
    <property type="taxonomic scope" value="Bacteria"/>
</dbReference>
<dbReference type="PANTHER" id="PTHR30026">
    <property type="entry name" value="OUTER MEMBRANE PROTEIN TOLC"/>
    <property type="match status" value="1"/>
</dbReference>
<evidence type="ECO:0000256" key="8">
    <source>
        <dbReference type="SAM" id="Coils"/>
    </source>
</evidence>
<dbReference type="GO" id="GO:1990281">
    <property type="term" value="C:efflux pump complex"/>
    <property type="evidence" value="ECO:0007669"/>
    <property type="project" value="TreeGrafter"/>
</dbReference>
<dbReference type="OrthoDB" id="314748at2"/>
<dbReference type="GO" id="GO:0009279">
    <property type="term" value="C:cell outer membrane"/>
    <property type="evidence" value="ECO:0007669"/>
    <property type="project" value="UniProtKB-SubCell"/>
</dbReference>
<dbReference type="Proteomes" id="UP000191135">
    <property type="component" value="Chromosome"/>
</dbReference>
<organism evidence="11 12">
    <name type="scientific">Martelella mediterranea DSM 17316</name>
    <dbReference type="NCBI Taxonomy" id="1122214"/>
    <lineage>
        <taxon>Bacteria</taxon>
        <taxon>Pseudomonadati</taxon>
        <taxon>Pseudomonadota</taxon>
        <taxon>Alphaproteobacteria</taxon>
        <taxon>Hyphomicrobiales</taxon>
        <taxon>Aurantimonadaceae</taxon>
        <taxon>Martelella</taxon>
    </lineage>
</organism>
<feature type="coiled-coil region" evidence="8">
    <location>
        <begin position="213"/>
        <end position="240"/>
    </location>
</feature>
<dbReference type="PANTHER" id="PTHR30026:SF22">
    <property type="entry name" value="OUTER MEMBRANE EFFLUX PROTEIN"/>
    <property type="match status" value="1"/>
</dbReference>
<comment type="subcellular location">
    <subcellularLocation>
        <location evidence="1">Cell outer membrane</location>
    </subcellularLocation>
</comment>
<keyword evidence="8" id="KW-0175">Coiled coil</keyword>
<evidence type="ECO:0000256" key="2">
    <source>
        <dbReference type="ARBA" id="ARBA00007613"/>
    </source>
</evidence>
<keyword evidence="5" id="KW-0812">Transmembrane</keyword>
<evidence type="ECO:0000256" key="3">
    <source>
        <dbReference type="ARBA" id="ARBA00022448"/>
    </source>
</evidence>
<evidence type="ECO:0000313" key="12">
    <source>
        <dbReference type="Proteomes" id="UP000191135"/>
    </source>
</evidence>
<dbReference type="EMBL" id="CP020330">
    <property type="protein sequence ID" value="AQZ53607.1"/>
    <property type="molecule type" value="Genomic_DNA"/>
</dbReference>
<feature type="region of interest" description="Disordered" evidence="9">
    <location>
        <begin position="468"/>
        <end position="503"/>
    </location>
</feature>
<feature type="compositionally biased region" description="Basic and acidic residues" evidence="9">
    <location>
        <begin position="43"/>
        <end position="54"/>
    </location>
</feature>
<protein>
    <submittedName>
        <fullName evidence="11">Outer membrane channel protein</fullName>
    </submittedName>
</protein>
<evidence type="ECO:0000256" key="5">
    <source>
        <dbReference type="ARBA" id="ARBA00022692"/>
    </source>
</evidence>
<sequence length="503" mass="53745">MTQYIMHCAAPAARRLLLALCVGVAGGVAGCSTSGAGRPSVSFEDRTGSIQQDRPEIDKPADLTAAGQSIDGLVQVALYQSPAMIESAATIREATGNIDVAKGGYLPTVSGGVTGGVGDADDPSFVLSANQLLFDFGRTDREVARADLSAQEAVLEFQANADQVLMDVLTAYAEFSRYRNNVKIDQERVKRLGELSNLIGQRASAGATTQPDVLAAQNSLEKARHDLLEMQSERDRAANQLREYSGPFAIDLNVDLEKVPGACTPAPTVPDTLPDVALAHLEIAQAQLEYEDAQKARLPGVSAEAYGRQPLYDEGFRVGINFNVLPTLWQGGAIEAARRAAEDALAAAKARLDKVRQTASLDALDAGTAMTNARQLIASANTQTKLLDQTRALYRSQYFDLGTRNLNDLLDAEEDYYNALIERSDSERDLDIALLQCHLTGGTLRSALGLSNVTLYGYPIDSFGVDVGEEEAAPSEKAEEPSQPQPLPVTNAIGSKTLFPEAG</sequence>
<accession>A0A1U9Z7A5</accession>
<evidence type="ECO:0000256" key="4">
    <source>
        <dbReference type="ARBA" id="ARBA00022452"/>
    </source>
</evidence>
<feature type="signal peptide" evidence="10">
    <location>
        <begin position="1"/>
        <end position="24"/>
    </location>
</feature>
<keyword evidence="3" id="KW-0813">Transport</keyword>
<dbReference type="STRING" id="1122214.Mame_04315"/>
<evidence type="ECO:0000256" key="10">
    <source>
        <dbReference type="SAM" id="SignalP"/>
    </source>
</evidence>
<evidence type="ECO:0000256" key="1">
    <source>
        <dbReference type="ARBA" id="ARBA00004442"/>
    </source>
</evidence>
<keyword evidence="10" id="KW-0732">Signal</keyword>
<dbReference type="InterPro" id="IPR003423">
    <property type="entry name" value="OMP_efflux"/>
</dbReference>
<evidence type="ECO:0000256" key="7">
    <source>
        <dbReference type="ARBA" id="ARBA00023237"/>
    </source>
</evidence>
<evidence type="ECO:0000256" key="6">
    <source>
        <dbReference type="ARBA" id="ARBA00023136"/>
    </source>
</evidence>
<dbReference type="RefSeq" id="WP_155122167.1">
    <property type="nucleotide sequence ID" value="NZ_AQWH01000007.1"/>
</dbReference>
<dbReference type="GO" id="GO:0015288">
    <property type="term" value="F:porin activity"/>
    <property type="evidence" value="ECO:0007669"/>
    <property type="project" value="TreeGrafter"/>
</dbReference>
<comment type="similarity">
    <text evidence="2">Belongs to the outer membrane factor (OMF) (TC 1.B.17) family.</text>
</comment>
<dbReference type="SUPFAM" id="SSF56954">
    <property type="entry name" value="Outer membrane efflux proteins (OEP)"/>
    <property type="match status" value="1"/>
</dbReference>
<dbReference type="Pfam" id="PF02321">
    <property type="entry name" value="OEP"/>
    <property type="match status" value="2"/>
</dbReference>
<feature type="chain" id="PRO_5012324045" evidence="10">
    <location>
        <begin position="25"/>
        <end position="503"/>
    </location>
</feature>
<dbReference type="InterPro" id="IPR051906">
    <property type="entry name" value="TolC-like"/>
</dbReference>
<keyword evidence="6" id="KW-0472">Membrane</keyword>
<evidence type="ECO:0000256" key="9">
    <source>
        <dbReference type="SAM" id="MobiDB-lite"/>
    </source>
</evidence>
<keyword evidence="12" id="KW-1185">Reference proteome</keyword>
<name>A0A1U9Z7A5_9HYPH</name>
<dbReference type="KEGG" id="mmed:Mame_04315"/>
<dbReference type="Gene3D" id="1.20.1600.10">
    <property type="entry name" value="Outer membrane efflux proteins (OEP)"/>
    <property type="match status" value="1"/>
</dbReference>
<reference evidence="11 12" key="1">
    <citation type="submission" date="2017-03" db="EMBL/GenBank/DDBJ databases">
        <title>Foreign affairs: Plasmid Transfer between Roseobacters and Rhizobia.</title>
        <authorList>
            <person name="Bartling P."/>
            <person name="Bunk B."/>
            <person name="Overmann J."/>
            <person name="Brinkmann H."/>
            <person name="Petersen J."/>
        </authorList>
    </citation>
    <scope>NUCLEOTIDE SEQUENCE [LARGE SCALE GENOMIC DNA]</scope>
    <source>
        <strain evidence="11 12">MACL11</strain>
    </source>
</reference>
<gene>
    <name evidence="11" type="ORF">Mame_04315</name>
</gene>